<evidence type="ECO:0000256" key="2">
    <source>
        <dbReference type="ARBA" id="ARBA00022679"/>
    </source>
</evidence>
<name>A0A2P5FQY9_TREOI</name>
<comment type="caution">
    <text evidence="4">The sequence shown here is derived from an EMBL/GenBank/DDBJ whole genome shotgun (WGS) entry which is preliminary data.</text>
</comment>
<proteinExistence type="inferred from homology"/>
<dbReference type="InterPro" id="IPR023213">
    <property type="entry name" value="CAT-like_dom_sf"/>
</dbReference>
<dbReference type="STRING" id="63057.A0A2P5FQY9"/>
<dbReference type="Pfam" id="PF02458">
    <property type="entry name" value="Transferase"/>
    <property type="match status" value="1"/>
</dbReference>
<dbReference type="PANTHER" id="PTHR31623">
    <property type="entry name" value="F21J9.9"/>
    <property type="match status" value="1"/>
</dbReference>
<dbReference type="EMBL" id="JXTC01000014">
    <property type="protein sequence ID" value="POO00197.1"/>
    <property type="molecule type" value="Genomic_DNA"/>
</dbReference>
<reference evidence="5" key="1">
    <citation type="submission" date="2016-06" db="EMBL/GenBank/DDBJ databases">
        <title>Parallel loss of symbiosis genes in relatives of nitrogen-fixing non-legume Parasponia.</title>
        <authorList>
            <person name="Van Velzen R."/>
            <person name="Holmer R."/>
            <person name="Bu F."/>
            <person name="Rutten L."/>
            <person name="Van Zeijl A."/>
            <person name="Liu W."/>
            <person name="Santuari L."/>
            <person name="Cao Q."/>
            <person name="Sharma T."/>
            <person name="Shen D."/>
            <person name="Roswanjaya Y."/>
            <person name="Wardhani T."/>
            <person name="Kalhor M.S."/>
            <person name="Jansen J."/>
            <person name="Van den Hoogen J."/>
            <person name="Gungor B."/>
            <person name="Hartog M."/>
            <person name="Hontelez J."/>
            <person name="Verver J."/>
            <person name="Yang W.-C."/>
            <person name="Schijlen E."/>
            <person name="Repin R."/>
            <person name="Schilthuizen M."/>
            <person name="Schranz E."/>
            <person name="Heidstra R."/>
            <person name="Miyata K."/>
            <person name="Fedorova E."/>
            <person name="Kohlen W."/>
            <person name="Bisseling T."/>
            <person name="Smit S."/>
            <person name="Geurts R."/>
        </authorList>
    </citation>
    <scope>NUCLEOTIDE SEQUENCE [LARGE SCALE GENOMIC DNA]</scope>
    <source>
        <strain evidence="5">cv. RG33-2</strain>
    </source>
</reference>
<dbReference type="PANTHER" id="PTHR31623:SF122">
    <property type="entry name" value="HXXXD-TYPE ACYL-TRANSFERASE FAMILY PROTEIN"/>
    <property type="match status" value="1"/>
</dbReference>
<dbReference type="GO" id="GO:0016746">
    <property type="term" value="F:acyltransferase activity"/>
    <property type="evidence" value="ECO:0007669"/>
    <property type="project" value="UniProtKB-KW"/>
</dbReference>
<keyword evidence="2 4" id="KW-0808">Transferase</keyword>
<protein>
    <submittedName>
        <fullName evidence="4">Transferase</fullName>
    </submittedName>
</protein>
<comment type="similarity">
    <text evidence="1">Belongs to the plant acyltransferase family.</text>
</comment>
<organism evidence="4 5">
    <name type="scientific">Trema orientale</name>
    <name type="common">Charcoal tree</name>
    <name type="synonym">Celtis orientalis</name>
    <dbReference type="NCBI Taxonomy" id="63057"/>
    <lineage>
        <taxon>Eukaryota</taxon>
        <taxon>Viridiplantae</taxon>
        <taxon>Streptophyta</taxon>
        <taxon>Embryophyta</taxon>
        <taxon>Tracheophyta</taxon>
        <taxon>Spermatophyta</taxon>
        <taxon>Magnoliopsida</taxon>
        <taxon>eudicotyledons</taxon>
        <taxon>Gunneridae</taxon>
        <taxon>Pentapetalae</taxon>
        <taxon>rosids</taxon>
        <taxon>fabids</taxon>
        <taxon>Rosales</taxon>
        <taxon>Cannabaceae</taxon>
        <taxon>Trema</taxon>
    </lineage>
</organism>
<dbReference type="InParanoid" id="A0A2P5FQY9"/>
<gene>
    <name evidence="4" type="ORF">TorRG33x02_039750</name>
</gene>
<accession>A0A2P5FQY9</accession>
<evidence type="ECO:0000256" key="3">
    <source>
        <dbReference type="ARBA" id="ARBA00023315"/>
    </source>
</evidence>
<dbReference type="Gene3D" id="3.30.559.10">
    <property type="entry name" value="Chloramphenicol acetyltransferase-like domain"/>
    <property type="match status" value="2"/>
</dbReference>
<keyword evidence="3" id="KW-0012">Acyltransferase</keyword>
<dbReference type="Proteomes" id="UP000237000">
    <property type="component" value="Unassembled WGS sequence"/>
</dbReference>
<evidence type="ECO:0000313" key="5">
    <source>
        <dbReference type="Proteomes" id="UP000237000"/>
    </source>
</evidence>
<evidence type="ECO:0000256" key="1">
    <source>
        <dbReference type="ARBA" id="ARBA00009861"/>
    </source>
</evidence>
<dbReference type="OrthoDB" id="1932220at2759"/>
<evidence type="ECO:0000313" key="4">
    <source>
        <dbReference type="EMBL" id="POO00197.1"/>
    </source>
</evidence>
<dbReference type="AlphaFoldDB" id="A0A2P5FQY9"/>
<keyword evidence="5" id="KW-1185">Reference proteome</keyword>
<sequence length="445" mass="49547">MVNKMINKVEIIRKETIKPSSPTPSHLKSYKLSVLDQLGPPVYCRMVYFYTNNDATNTTSTSNEQKSQQLKRSLSESLARFYPIAGRVNNNTAIECNDEGAEYVEARNHGLLSTFLEQPADLEALEEFLPAAVVSPEAGLWPLFLVQVTFFDCGGLAIGACMSHKIADATTISIFMKSWAATSRSSTGRSGDQAVLMPVLNAESYFPQRDLSLFQLLPAVEFKKAEYVTKRFVFGKQKMMDLKAKIGGETTTTTRVQSVTGLIWKCVIAASLYSKSGRVPKKFVLSQAMNIRKRADPPLPENLIGNVVSIFAVQTDEQKPTLEHLVAELRKGIIEFTERRAKRLRQDDASKVIFEDLKEAGELMGRDTSEGLIVTSLCNFQLYEAVDFGWGKPVWATAPLTVGHDNFVSLMDTKDAGGIEAWVTLSKEDMDSFQRNPEILEFARP</sequence>